<evidence type="ECO:0000313" key="3">
    <source>
        <dbReference type="Proteomes" id="UP000054223"/>
    </source>
</evidence>
<dbReference type="AlphaFoldDB" id="A0A9X0HNW5"/>
<dbReference type="Proteomes" id="UP000054223">
    <property type="component" value="Unassembled WGS sequence"/>
</dbReference>
<keyword evidence="3" id="KW-1185">Reference proteome</keyword>
<evidence type="ECO:0000259" key="1">
    <source>
        <dbReference type="Pfam" id="PF00535"/>
    </source>
</evidence>
<feature type="domain" description="Glycosyltransferase 2-like" evidence="1">
    <location>
        <begin position="7"/>
        <end position="131"/>
    </location>
</feature>
<dbReference type="Gene3D" id="3.90.550.10">
    <property type="entry name" value="Spore Coat Polysaccharide Biosynthesis Protein SpsA, Chain A"/>
    <property type="match status" value="1"/>
</dbReference>
<name>A0A9X0HNW5_SOLP1</name>
<evidence type="ECO:0000313" key="2">
    <source>
        <dbReference type="EMBL" id="KUG09542.1"/>
    </source>
</evidence>
<dbReference type="InterPro" id="IPR001173">
    <property type="entry name" value="Glyco_trans_2-like"/>
</dbReference>
<sequence length="308" mass="34613">MNAPLVSIGIGSYNNAAYIEQLLESVRTQTYPAIELIVVDDCSTDNSAEVITSWIAKTGFPTIFVQHERNQGVVRTFSDCRKLATGEYLSLVGSDDILAPSLIEETVAEFDRQGPTCGAVYTDCKVIDSVGTEISSSFIHYFNPSFANNPPQGNIIVPLLEGFYVPTVTATTRRAALDEIGEPDESLFSEDLDIWLRLSRSFRFVYLPLNLGAYRVHDKSAVHSHKLSLNETYFRIYRKAYFRGDAEWVAAKKRLAEHAEHYYAGNGPEAARMLWFALLETKQPKLFVFLCMAVLGVKYPSVKRMLKR</sequence>
<organism evidence="2 3">
    <name type="scientific">Solirubrum puertoriconensis</name>
    <dbReference type="NCBI Taxonomy" id="1751427"/>
    <lineage>
        <taxon>Bacteria</taxon>
        <taxon>Pseudomonadati</taxon>
        <taxon>Bacteroidota</taxon>
        <taxon>Cytophagia</taxon>
        <taxon>Cytophagales</taxon>
    </lineage>
</organism>
<dbReference type="RefSeq" id="WP_059067605.1">
    <property type="nucleotide sequence ID" value="NZ_LNAL01000003.1"/>
</dbReference>
<dbReference type="OrthoDB" id="396512at2"/>
<dbReference type="EMBL" id="LNAL01000003">
    <property type="protein sequence ID" value="KUG09542.1"/>
    <property type="molecule type" value="Genomic_DNA"/>
</dbReference>
<accession>A0A9X0HNW5</accession>
<comment type="caution">
    <text evidence="2">The sequence shown here is derived from an EMBL/GenBank/DDBJ whole genome shotgun (WGS) entry which is preliminary data.</text>
</comment>
<dbReference type="Pfam" id="PF00535">
    <property type="entry name" value="Glycos_transf_2"/>
    <property type="match status" value="1"/>
</dbReference>
<dbReference type="PANTHER" id="PTHR22916">
    <property type="entry name" value="GLYCOSYLTRANSFERASE"/>
    <property type="match status" value="1"/>
</dbReference>
<gene>
    <name evidence="2" type="ORF">ASU33_17690</name>
</gene>
<reference evidence="2 3" key="1">
    <citation type="submission" date="2015-11" db="EMBL/GenBank/DDBJ databases">
        <title>Solirubrum puertoriconensis gen. nov. an environmental bacteria isolated in Puerto Rico.</title>
        <authorList>
            <person name="Cuebas-Irizarry M.F."/>
            <person name="Montalvo-Rodriguez R."/>
        </authorList>
    </citation>
    <scope>NUCLEOTIDE SEQUENCE [LARGE SCALE GENOMIC DNA]</scope>
    <source>
        <strain evidence="2 3">MC1A</strain>
    </source>
</reference>
<dbReference type="GO" id="GO:0016758">
    <property type="term" value="F:hexosyltransferase activity"/>
    <property type="evidence" value="ECO:0007669"/>
    <property type="project" value="UniProtKB-ARBA"/>
</dbReference>
<dbReference type="InterPro" id="IPR029044">
    <property type="entry name" value="Nucleotide-diphossugar_trans"/>
</dbReference>
<protein>
    <recommendedName>
        <fullName evidence="1">Glycosyltransferase 2-like domain-containing protein</fullName>
    </recommendedName>
</protein>
<dbReference type="SUPFAM" id="SSF53448">
    <property type="entry name" value="Nucleotide-diphospho-sugar transferases"/>
    <property type="match status" value="1"/>
</dbReference>
<proteinExistence type="predicted"/>